<dbReference type="GO" id="GO:0035859">
    <property type="term" value="C:Seh1-associated complex"/>
    <property type="evidence" value="ECO:0007669"/>
    <property type="project" value="TreeGrafter"/>
</dbReference>
<comment type="caution">
    <text evidence="4">The sequence shown here is derived from an EMBL/GenBank/DDBJ whole genome shotgun (WGS) entry which is preliminary data.</text>
</comment>
<dbReference type="EMBL" id="VHII01000003">
    <property type="protein sequence ID" value="KAF1393315.1"/>
    <property type="molecule type" value="Genomic_DNA"/>
</dbReference>
<dbReference type="InterPro" id="IPR036322">
    <property type="entry name" value="WD40_repeat_dom_sf"/>
</dbReference>
<evidence type="ECO:0000313" key="5">
    <source>
        <dbReference type="Proteomes" id="UP000465112"/>
    </source>
</evidence>
<dbReference type="Gene3D" id="2.130.10.10">
    <property type="entry name" value="YVTN repeat-like/Quinoprotein amine dehydrogenase"/>
    <property type="match status" value="1"/>
</dbReference>
<dbReference type="InterPro" id="IPR049567">
    <property type="entry name" value="WDR59-like"/>
</dbReference>
<dbReference type="PROSITE" id="PS50294">
    <property type="entry name" value="WD_REPEATS_REGION"/>
    <property type="match status" value="1"/>
</dbReference>
<dbReference type="PROSITE" id="PS50082">
    <property type="entry name" value="WD_REPEATS_2"/>
    <property type="match status" value="1"/>
</dbReference>
<dbReference type="Proteomes" id="UP000465112">
    <property type="component" value="Chromosome 3"/>
</dbReference>
<protein>
    <submittedName>
        <fullName evidence="4">Uncharacterized protein</fullName>
    </submittedName>
</protein>
<keyword evidence="1 3" id="KW-0853">WD repeat</keyword>
<organism evidence="4 5">
    <name type="scientific">Perca fluviatilis</name>
    <name type="common">European perch</name>
    <dbReference type="NCBI Taxonomy" id="8168"/>
    <lineage>
        <taxon>Eukaryota</taxon>
        <taxon>Metazoa</taxon>
        <taxon>Chordata</taxon>
        <taxon>Craniata</taxon>
        <taxon>Vertebrata</taxon>
        <taxon>Euteleostomi</taxon>
        <taxon>Actinopterygii</taxon>
        <taxon>Neopterygii</taxon>
        <taxon>Teleostei</taxon>
        <taxon>Neoteleostei</taxon>
        <taxon>Acanthomorphata</taxon>
        <taxon>Eupercaria</taxon>
        <taxon>Perciformes</taxon>
        <taxon>Percoidei</taxon>
        <taxon>Percidae</taxon>
        <taxon>Percinae</taxon>
        <taxon>Perca</taxon>
    </lineage>
</organism>
<dbReference type="PANTHER" id="PTHR46170">
    <property type="entry name" value="GATOR COMPLEX PROTEIN WDR59"/>
    <property type="match status" value="1"/>
</dbReference>
<dbReference type="InterPro" id="IPR015943">
    <property type="entry name" value="WD40/YVTN_repeat-like_dom_sf"/>
</dbReference>
<dbReference type="GO" id="GO:1904263">
    <property type="term" value="P:positive regulation of TORC1 signaling"/>
    <property type="evidence" value="ECO:0007669"/>
    <property type="project" value="TreeGrafter"/>
</dbReference>
<keyword evidence="2" id="KW-0677">Repeat</keyword>
<evidence type="ECO:0000256" key="3">
    <source>
        <dbReference type="PROSITE-ProRule" id="PRU00221"/>
    </source>
</evidence>
<evidence type="ECO:0000313" key="4">
    <source>
        <dbReference type="EMBL" id="KAF1393315.1"/>
    </source>
</evidence>
<accession>A0A6A5FMV6</accession>
<feature type="repeat" description="WD" evidence="3">
    <location>
        <begin position="101"/>
        <end position="143"/>
    </location>
</feature>
<dbReference type="PROSITE" id="PS00678">
    <property type="entry name" value="WD_REPEATS_1"/>
    <property type="match status" value="1"/>
</dbReference>
<dbReference type="InterPro" id="IPR019775">
    <property type="entry name" value="WD40_repeat_CS"/>
</dbReference>
<dbReference type="GO" id="GO:0035591">
    <property type="term" value="F:signaling adaptor activity"/>
    <property type="evidence" value="ECO:0007669"/>
    <property type="project" value="TreeGrafter"/>
</dbReference>
<sequence length="177" mass="20049">MAARWSSENVVVEFRDAQATAMSVDFLGSHAVLSGRRFLYMVNLEAPTEAPRKIGRQSKWDVGTVQWNPHRSESHVFAASSNQRVDLYSWRDGCGEVHTSLQGHTRVISDLDWSWFDPEFLVTSSVDTYIYIWDTRDTRKPTVALSAVAGASQVKWNRKNQNLLASSHDGDQRSPHL</sequence>
<dbReference type="InterPro" id="IPR001680">
    <property type="entry name" value="WD40_rpt"/>
</dbReference>
<evidence type="ECO:0000256" key="1">
    <source>
        <dbReference type="ARBA" id="ARBA00022574"/>
    </source>
</evidence>
<dbReference type="SUPFAM" id="SSF50978">
    <property type="entry name" value="WD40 repeat-like"/>
    <property type="match status" value="1"/>
</dbReference>
<dbReference type="GO" id="GO:0034198">
    <property type="term" value="P:cellular response to amino acid starvation"/>
    <property type="evidence" value="ECO:0007669"/>
    <property type="project" value="TreeGrafter"/>
</dbReference>
<dbReference type="SMART" id="SM00320">
    <property type="entry name" value="WD40"/>
    <property type="match status" value="2"/>
</dbReference>
<gene>
    <name evidence="4" type="ORF">PFLUV_G00037800</name>
</gene>
<dbReference type="GO" id="GO:0005774">
    <property type="term" value="C:vacuolar membrane"/>
    <property type="evidence" value="ECO:0007669"/>
    <property type="project" value="TreeGrafter"/>
</dbReference>
<proteinExistence type="predicted"/>
<reference evidence="4 5" key="1">
    <citation type="submission" date="2019-06" db="EMBL/GenBank/DDBJ databases">
        <title>A chromosome-scale genome assembly of the European perch, Perca fluviatilis.</title>
        <authorList>
            <person name="Roques C."/>
            <person name="Zahm M."/>
            <person name="Cabau C."/>
            <person name="Klopp C."/>
            <person name="Bouchez O."/>
            <person name="Donnadieu C."/>
            <person name="Kuhl H."/>
            <person name="Gislard M."/>
            <person name="Guendouz S."/>
            <person name="Journot L."/>
            <person name="Haffray P."/>
            <person name="Bestin A."/>
            <person name="Morvezen R."/>
            <person name="Feron R."/>
            <person name="Wen M."/>
            <person name="Jouanno E."/>
            <person name="Herpin A."/>
            <person name="Schartl M."/>
            <person name="Postlethwait J."/>
            <person name="Schaerlinger B."/>
            <person name="Chardard D."/>
            <person name="Lecocq T."/>
            <person name="Poncet C."/>
            <person name="Jaffrelo L."/>
            <person name="Lampietro C."/>
            <person name="Guiguen Y."/>
        </authorList>
    </citation>
    <scope>NUCLEOTIDE SEQUENCE [LARGE SCALE GENOMIC DNA]</scope>
    <source>
        <tissue evidence="4">Blood</tissue>
    </source>
</reference>
<evidence type="ECO:0000256" key="2">
    <source>
        <dbReference type="ARBA" id="ARBA00022737"/>
    </source>
</evidence>
<dbReference type="AlphaFoldDB" id="A0A6A5FMV6"/>
<dbReference type="Pfam" id="PF00400">
    <property type="entry name" value="WD40"/>
    <property type="match status" value="1"/>
</dbReference>
<keyword evidence="5" id="KW-1185">Reference proteome</keyword>
<name>A0A6A5FMV6_PERFL</name>
<dbReference type="PANTHER" id="PTHR46170:SF1">
    <property type="entry name" value="GATOR COMPLEX PROTEIN WDR59"/>
    <property type="match status" value="1"/>
</dbReference>